<keyword evidence="3" id="KW-1185">Reference proteome</keyword>
<sequence>MVTLLKKRKILIVFASAFMLIILPKLLHLQGSEVKQIAQHKSPGSFGELRRREIDLNVTPTASSEQSSPHRPESPNGRSQGGQYEDVQSNGRQCHRKDTESYSSPTKKPVKKQYESRKLSLKRFQFKFSLKGQELAKDLPPEEKVKYDEHLERIRQKRRFYKSRNLKKMKTLVEQNDPIGLRRNQLYRESARRAYRKYSQKKRAKKCKQGNASSDNLPQPGTFMKRGEIQGNGNDQQMNTQAPAQQPFTRDEQAVSHCGGEKKKYRDKFSLVGQEQAKGLNEEARKVYNEQLIKHHARERKGRKLYRKKIKFLVSQNDPKAIESYRKSLQTNYASVVRHRERKKIEKASMIATKPGKPSMKRRKKTIVPDLNKSPPPDLDAN</sequence>
<feature type="region of interest" description="Disordered" evidence="1">
    <location>
        <begin position="197"/>
        <end position="261"/>
    </location>
</feature>
<dbReference type="RefSeq" id="XP_025358097.1">
    <property type="nucleotide sequence ID" value="XM_025500722.1"/>
</dbReference>
<feature type="region of interest" description="Disordered" evidence="1">
    <location>
        <begin position="59"/>
        <end position="115"/>
    </location>
</feature>
<dbReference type="GeneID" id="37022503"/>
<feature type="compositionally biased region" description="Polar residues" evidence="1">
    <location>
        <begin position="76"/>
        <end position="92"/>
    </location>
</feature>
<dbReference type="Proteomes" id="UP000245771">
    <property type="component" value="Unassembled WGS sequence"/>
</dbReference>
<feature type="region of interest" description="Disordered" evidence="1">
    <location>
        <begin position="352"/>
        <end position="382"/>
    </location>
</feature>
<reference evidence="2 3" key="1">
    <citation type="journal article" date="2018" name="Mol. Biol. Evol.">
        <title>Broad Genomic Sampling Reveals a Smut Pathogenic Ancestry of the Fungal Clade Ustilaginomycotina.</title>
        <authorList>
            <person name="Kijpornyongpan T."/>
            <person name="Mondo S.J."/>
            <person name="Barry K."/>
            <person name="Sandor L."/>
            <person name="Lee J."/>
            <person name="Lipzen A."/>
            <person name="Pangilinan J."/>
            <person name="LaButti K."/>
            <person name="Hainaut M."/>
            <person name="Henrissat B."/>
            <person name="Grigoriev I.V."/>
            <person name="Spatafora J.W."/>
            <person name="Aime M.C."/>
        </authorList>
    </citation>
    <scope>NUCLEOTIDE SEQUENCE [LARGE SCALE GENOMIC DNA]</scope>
    <source>
        <strain evidence="2 3">MCA 3882</strain>
    </source>
</reference>
<organism evidence="2 3">
    <name type="scientific">Meira miltonrushii</name>
    <dbReference type="NCBI Taxonomy" id="1280837"/>
    <lineage>
        <taxon>Eukaryota</taxon>
        <taxon>Fungi</taxon>
        <taxon>Dikarya</taxon>
        <taxon>Basidiomycota</taxon>
        <taxon>Ustilaginomycotina</taxon>
        <taxon>Exobasidiomycetes</taxon>
        <taxon>Exobasidiales</taxon>
        <taxon>Brachybasidiaceae</taxon>
        <taxon>Meira</taxon>
    </lineage>
</organism>
<gene>
    <name evidence="2" type="ORF">FA14DRAFT_177077</name>
</gene>
<dbReference type="EMBL" id="KZ819602">
    <property type="protein sequence ID" value="PWN37795.1"/>
    <property type="molecule type" value="Genomic_DNA"/>
</dbReference>
<dbReference type="InParanoid" id="A0A316VQM2"/>
<feature type="compositionally biased region" description="Basic and acidic residues" evidence="1">
    <location>
        <begin position="249"/>
        <end position="261"/>
    </location>
</feature>
<feature type="compositionally biased region" description="Polar residues" evidence="1">
    <location>
        <begin position="231"/>
        <end position="248"/>
    </location>
</feature>
<evidence type="ECO:0000256" key="1">
    <source>
        <dbReference type="SAM" id="MobiDB-lite"/>
    </source>
</evidence>
<proteinExistence type="predicted"/>
<accession>A0A316VQM2</accession>
<feature type="compositionally biased region" description="Basic residues" evidence="1">
    <location>
        <begin position="197"/>
        <end position="208"/>
    </location>
</feature>
<evidence type="ECO:0000313" key="2">
    <source>
        <dbReference type="EMBL" id="PWN37795.1"/>
    </source>
</evidence>
<evidence type="ECO:0000313" key="3">
    <source>
        <dbReference type="Proteomes" id="UP000245771"/>
    </source>
</evidence>
<dbReference type="AlphaFoldDB" id="A0A316VQM2"/>
<name>A0A316VQM2_9BASI</name>
<protein>
    <submittedName>
        <fullName evidence="2">Uncharacterized protein</fullName>
    </submittedName>
</protein>
<feature type="compositionally biased region" description="Polar residues" evidence="1">
    <location>
        <begin position="210"/>
        <end position="219"/>
    </location>
</feature>